<organism evidence="3 4">
    <name type="scientific">Hymenobacter qilianensis</name>
    <dbReference type="NCBI Taxonomy" id="1385715"/>
    <lineage>
        <taxon>Bacteria</taxon>
        <taxon>Pseudomonadati</taxon>
        <taxon>Bacteroidota</taxon>
        <taxon>Cytophagia</taxon>
        <taxon>Cytophagales</taxon>
        <taxon>Hymenobacteraceae</taxon>
        <taxon>Hymenobacter</taxon>
    </lineage>
</organism>
<evidence type="ECO:0000256" key="1">
    <source>
        <dbReference type="SAM" id="MobiDB-lite"/>
    </source>
</evidence>
<evidence type="ECO:0000313" key="4">
    <source>
        <dbReference type="Proteomes" id="UP000516093"/>
    </source>
</evidence>
<dbReference type="EMBL" id="CP060784">
    <property type="protein sequence ID" value="QNP51753.1"/>
    <property type="molecule type" value="Genomic_DNA"/>
</dbReference>
<dbReference type="AlphaFoldDB" id="A0A7H0GTY7"/>
<evidence type="ECO:0000256" key="2">
    <source>
        <dbReference type="SAM" id="Phobius"/>
    </source>
</evidence>
<dbReference type="RefSeq" id="WP_187732029.1">
    <property type="nucleotide sequence ID" value="NZ_CP060784.1"/>
</dbReference>
<dbReference type="KEGG" id="hqi:H9L05_17605"/>
<gene>
    <name evidence="3" type="ORF">H9L05_17605</name>
</gene>
<keyword evidence="2" id="KW-0472">Membrane</keyword>
<evidence type="ECO:0008006" key="5">
    <source>
        <dbReference type="Google" id="ProtNLM"/>
    </source>
</evidence>
<reference evidence="3 4" key="1">
    <citation type="submission" date="2020-08" db="EMBL/GenBank/DDBJ databases">
        <title>Genome sequence of Hymenobacter qilianensis JCM 19763T.</title>
        <authorList>
            <person name="Hyun D.-W."/>
            <person name="Bae J.-W."/>
        </authorList>
    </citation>
    <scope>NUCLEOTIDE SEQUENCE [LARGE SCALE GENOMIC DNA]</scope>
    <source>
        <strain evidence="3 4">JCM 19763</strain>
    </source>
</reference>
<keyword evidence="2" id="KW-1133">Transmembrane helix</keyword>
<proteinExistence type="predicted"/>
<name>A0A7H0GTY7_9BACT</name>
<protein>
    <recommendedName>
        <fullName evidence="5">Energy transducer TonB</fullName>
    </recommendedName>
</protein>
<feature type="region of interest" description="Disordered" evidence="1">
    <location>
        <begin position="84"/>
        <end position="107"/>
    </location>
</feature>
<keyword evidence="4" id="KW-1185">Reference proteome</keyword>
<keyword evidence="2" id="KW-0812">Transmembrane</keyword>
<evidence type="ECO:0000313" key="3">
    <source>
        <dbReference type="EMBL" id="QNP51753.1"/>
    </source>
</evidence>
<feature type="transmembrane region" description="Helical" evidence="2">
    <location>
        <begin position="12"/>
        <end position="33"/>
    </location>
</feature>
<sequence>MALDYREHHRREALVGTVIVHVLLLLLFIFTVFKGPDPPLTEMGGGGVELNYGVDEAGYGDIQTLAQANNSRNTEDSRPRLVTLIRSPHHSQRGLQPPRRPMPRRKK</sequence>
<dbReference type="Proteomes" id="UP000516093">
    <property type="component" value="Chromosome"/>
</dbReference>
<accession>A0A7H0GTY7</accession>